<proteinExistence type="inferred from homology"/>
<evidence type="ECO:0000259" key="8">
    <source>
        <dbReference type="Pfam" id="PF26577"/>
    </source>
</evidence>
<feature type="compositionally biased region" description="Polar residues" evidence="6">
    <location>
        <begin position="164"/>
        <end position="178"/>
    </location>
</feature>
<feature type="region of interest" description="Disordered" evidence="6">
    <location>
        <begin position="34"/>
        <end position="88"/>
    </location>
</feature>
<dbReference type="AlphaFoldDB" id="A0A1E3NLG1"/>
<reference evidence="9 10" key="1">
    <citation type="journal article" date="2016" name="Proc. Natl. Acad. Sci. U.S.A.">
        <title>Comparative genomics of biotechnologically important yeasts.</title>
        <authorList>
            <person name="Riley R."/>
            <person name="Haridas S."/>
            <person name="Wolfe K.H."/>
            <person name="Lopes M.R."/>
            <person name="Hittinger C.T."/>
            <person name="Goeker M."/>
            <person name="Salamov A.A."/>
            <person name="Wisecaver J.H."/>
            <person name="Long T.M."/>
            <person name="Calvey C.H."/>
            <person name="Aerts A.L."/>
            <person name="Barry K.W."/>
            <person name="Choi C."/>
            <person name="Clum A."/>
            <person name="Coughlan A.Y."/>
            <person name="Deshpande S."/>
            <person name="Douglass A.P."/>
            <person name="Hanson S.J."/>
            <person name="Klenk H.-P."/>
            <person name="LaButti K.M."/>
            <person name="Lapidus A."/>
            <person name="Lindquist E.A."/>
            <person name="Lipzen A.M."/>
            <person name="Meier-Kolthoff J.P."/>
            <person name="Ohm R.A."/>
            <person name="Otillar R.P."/>
            <person name="Pangilinan J.L."/>
            <person name="Peng Y."/>
            <person name="Rokas A."/>
            <person name="Rosa C.A."/>
            <person name="Scheuner C."/>
            <person name="Sibirny A.A."/>
            <person name="Slot J.C."/>
            <person name="Stielow J.B."/>
            <person name="Sun H."/>
            <person name="Kurtzman C.P."/>
            <person name="Blackwell M."/>
            <person name="Grigoriev I.V."/>
            <person name="Jeffries T.W."/>
        </authorList>
    </citation>
    <scope>NUCLEOTIDE SEQUENCE [LARGE SCALE GENOMIC DNA]</scope>
    <source>
        <strain evidence="9 10">NRRL Y-2026</strain>
    </source>
</reference>
<dbReference type="Gene3D" id="3.40.1350.10">
    <property type="match status" value="1"/>
</dbReference>
<dbReference type="Pfam" id="PF01974">
    <property type="entry name" value="tRNA_int_endo"/>
    <property type="match status" value="1"/>
</dbReference>
<feature type="domain" description="tRNA intron endonuclease catalytic" evidence="7">
    <location>
        <begin position="442"/>
        <end position="520"/>
    </location>
</feature>
<feature type="compositionally biased region" description="Basic and acidic residues" evidence="6">
    <location>
        <begin position="357"/>
        <end position="377"/>
    </location>
</feature>
<evidence type="ECO:0000313" key="9">
    <source>
        <dbReference type="EMBL" id="ODQ46982.1"/>
    </source>
</evidence>
<protein>
    <recommendedName>
        <fullName evidence="2">tRNA-intron lyase</fullName>
        <ecNumber evidence="2">4.6.1.16</ecNumber>
    </recommendedName>
</protein>
<evidence type="ECO:0000256" key="3">
    <source>
        <dbReference type="ARBA" id="ARBA00022694"/>
    </source>
</evidence>
<evidence type="ECO:0000256" key="4">
    <source>
        <dbReference type="ARBA" id="ARBA00023239"/>
    </source>
</evidence>
<feature type="domain" description="TSEN34 N-terminal" evidence="8">
    <location>
        <begin position="208"/>
        <end position="276"/>
    </location>
</feature>
<dbReference type="EC" id="4.6.1.16" evidence="2"/>
<evidence type="ECO:0000313" key="10">
    <source>
        <dbReference type="Proteomes" id="UP000094455"/>
    </source>
</evidence>
<dbReference type="GO" id="GO:0003676">
    <property type="term" value="F:nucleic acid binding"/>
    <property type="evidence" value="ECO:0007669"/>
    <property type="project" value="InterPro"/>
</dbReference>
<name>A0A1E3NLG1_9ASCO</name>
<evidence type="ECO:0000256" key="6">
    <source>
        <dbReference type="SAM" id="MobiDB-lite"/>
    </source>
</evidence>
<dbReference type="PANTHER" id="PTHR13070:SF0">
    <property type="entry name" value="TRNA-SPLICING ENDONUCLEASE SUBUNIT SEN34"/>
    <property type="match status" value="1"/>
</dbReference>
<feature type="region of interest" description="Disordered" evidence="6">
    <location>
        <begin position="119"/>
        <end position="178"/>
    </location>
</feature>
<dbReference type="GO" id="GO:0000379">
    <property type="term" value="P:tRNA-type intron splice site recognition and cleavage"/>
    <property type="evidence" value="ECO:0007669"/>
    <property type="project" value="TreeGrafter"/>
</dbReference>
<evidence type="ECO:0000259" key="7">
    <source>
        <dbReference type="Pfam" id="PF01974"/>
    </source>
</evidence>
<accession>A0A1E3NLG1</accession>
<dbReference type="InterPro" id="IPR011856">
    <property type="entry name" value="tRNA_endonuc-like_dom_sf"/>
</dbReference>
<evidence type="ECO:0000256" key="2">
    <source>
        <dbReference type="ARBA" id="ARBA00012573"/>
    </source>
</evidence>
<evidence type="ECO:0000256" key="5">
    <source>
        <dbReference type="ARBA" id="ARBA00034031"/>
    </source>
</evidence>
<feature type="region of interest" description="Disordered" evidence="6">
    <location>
        <begin position="357"/>
        <end position="380"/>
    </location>
</feature>
<keyword evidence="10" id="KW-1185">Reference proteome</keyword>
<comment type="catalytic activity">
    <reaction evidence="5">
        <text>pretRNA = a 3'-half-tRNA molecule with a 5'-OH end + a 5'-half-tRNA molecule with a 2',3'-cyclic phosphate end + an intron with a 2',3'-cyclic phosphate and a 5'-hydroxyl terminus.</text>
        <dbReference type="EC" id="4.6.1.16"/>
    </reaction>
</comment>
<sequence>MTDKSPITPSTVVMKMAAPVPKTPYSHHVQQLQQQYVPRRPSPLARFTSSEGEDENEDIDFVPRSGGRTPMDGTYQSPISVASEDGEVKLDRNNSVANRKDDSSLQNPVLLKKSFSISNNMLPDDKDGRKLLVPPSSTPSYGGIVASEYNSDVESDDDFGSNAEAVNNGDSRSTSISNVSNMSTLNGLVISTDDGEYDEEDDAEKHPIPLFVHGDHVLIFSSECMKDLTIKHGITGQLSGTLPLAPQQNSLLGFPWRLSLYEVLWCLHEGVGVLVDAEEVVKNGYLKELADDDRKRRVVVDDLQDRLDRWRDEKQKEIEEQMKKLNIIKKDRRVMKPLENVLVSSASMPDLQQVINDKERKEKDIEDAKQKSREMHEKSKKNQIVFMETPTDDSRISFLWDGLLKKYYDAKSYRQFGLLQQLIDYEVEHMHYEDNQSCYDKIWLNFLVYKHLKSQLGFYLLPGMRFGGVFVSYPGDPLRYHAQQIIDTKEYYKEDIGLFRMCNRGRLATGVRKVWIVGGTVDAGNKDKSIVERLFFDGSKGDRSGGRGEAGNTSSGSGKIRCFSIEWAGF</sequence>
<feature type="compositionally biased region" description="Acidic residues" evidence="6">
    <location>
        <begin position="51"/>
        <end position="60"/>
    </location>
</feature>
<organism evidence="9 10">
    <name type="scientific">Pichia membranifaciens NRRL Y-2026</name>
    <dbReference type="NCBI Taxonomy" id="763406"/>
    <lineage>
        <taxon>Eukaryota</taxon>
        <taxon>Fungi</taxon>
        <taxon>Dikarya</taxon>
        <taxon>Ascomycota</taxon>
        <taxon>Saccharomycotina</taxon>
        <taxon>Pichiomycetes</taxon>
        <taxon>Pichiales</taxon>
        <taxon>Pichiaceae</taxon>
        <taxon>Pichia</taxon>
    </lineage>
</organism>
<evidence type="ECO:0000256" key="1">
    <source>
        <dbReference type="ARBA" id="ARBA00008078"/>
    </source>
</evidence>
<dbReference type="STRING" id="763406.A0A1E3NLG1"/>
<dbReference type="OrthoDB" id="48041at2759"/>
<dbReference type="Pfam" id="PF26577">
    <property type="entry name" value="TSEN34_N"/>
    <property type="match status" value="1"/>
</dbReference>
<dbReference type="GO" id="GO:0005634">
    <property type="term" value="C:nucleus"/>
    <property type="evidence" value="ECO:0007669"/>
    <property type="project" value="UniProtKB-ARBA"/>
</dbReference>
<keyword evidence="3" id="KW-0819">tRNA processing</keyword>
<dbReference type="PANTHER" id="PTHR13070">
    <property type="entry name" value="TRNA-SPLICING ENDONUCLEASE SUBUNIT SEN34-RELATED"/>
    <property type="match status" value="1"/>
</dbReference>
<dbReference type="Proteomes" id="UP000094455">
    <property type="component" value="Unassembled WGS sequence"/>
</dbReference>
<dbReference type="GO" id="GO:0000213">
    <property type="term" value="F:tRNA-intron lyase activity"/>
    <property type="evidence" value="ECO:0007669"/>
    <property type="project" value="UniProtKB-EC"/>
</dbReference>
<gene>
    <name evidence="9" type="ORF">PICMEDRAFT_16779</name>
</gene>
<dbReference type="EMBL" id="KV454003">
    <property type="protein sequence ID" value="ODQ46982.1"/>
    <property type="molecule type" value="Genomic_DNA"/>
</dbReference>
<dbReference type="InterPro" id="IPR006677">
    <property type="entry name" value="tRNA_intron_Endonuc_cat-like"/>
</dbReference>
<dbReference type="SUPFAM" id="SSF53032">
    <property type="entry name" value="tRNA-intron endonuclease catalytic domain-like"/>
    <property type="match status" value="1"/>
</dbReference>
<dbReference type="InterPro" id="IPR059049">
    <property type="entry name" value="TSEN34_N"/>
</dbReference>
<keyword evidence="4" id="KW-0456">Lyase</keyword>
<dbReference type="CDD" id="cd22363">
    <property type="entry name" value="tRNA-intron_lyase_C"/>
    <property type="match status" value="1"/>
</dbReference>
<dbReference type="InterPro" id="IPR036167">
    <property type="entry name" value="tRNA_intron_Endo_cat-like_sf"/>
</dbReference>
<dbReference type="GeneID" id="30178025"/>
<dbReference type="RefSeq" id="XP_019018095.1">
    <property type="nucleotide sequence ID" value="XM_019161338.1"/>
</dbReference>
<comment type="similarity">
    <text evidence="1">Belongs to the tRNA-intron endonuclease family.</text>
</comment>